<feature type="transmembrane region" description="Helical" evidence="5">
    <location>
        <begin position="210"/>
        <end position="228"/>
    </location>
</feature>
<evidence type="ECO:0000256" key="3">
    <source>
        <dbReference type="ARBA" id="ARBA00022989"/>
    </source>
</evidence>
<evidence type="ECO:0000256" key="4">
    <source>
        <dbReference type="ARBA" id="ARBA00023136"/>
    </source>
</evidence>
<feature type="transmembrane region" description="Helical" evidence="5">
    <location>
        <begin position="248"/>
        <end position="267"/>
    </location>
</feature>
<sequence length="290" mass="32501">MSEQQPENQFYKYHPSTALAAVTTVLFALTSSVHLFQLVRKRTWYFIPFFCGCLLEAIGYSSRTVNASKTPNWTLVVYIIETLFVLLAPALLAASIYMVLGRIIRLLDAGHMSLVPPKWLTKLFVGGDVLSFVTQLAAALLTCMCGIGGGILASADDSKMNDVGKYVILVGLAIQIIFFGFFFILTIAFHQRIRREPTSVSMGSTVPWRSYLYILYVVSTLVLVRSIFRVVEYGMGKDGELLSSEIYIYVFDALLIFLCSGIFNIWHPSRVVSAHERAKVVSRMEMESLM</sequence>
<accession>A0A166YWW2</accession>
<gene>
    <name evidence="6" type="ORF">CT0861_07852</name>
</gene>
<evidence type="ECO:0000256" key="2">
    <source>
        <dbReference type="ARBA" id="ARBA00022692"/>
    </source>
</evidence>
<dbReference type="PANTHER" id="PTHR31465">
    <property type="entry name" value="PROTEIN RTA1-RELATED"/>
    <property type="match status" value="1"/>
</dbReference>
<dbReference type="Pfam" id="PF04479">
    <property type="entry name" value="RTA1"/>
    <property type="match status" value="1"/>
</dbReference>
<organism evidence="6 7">
    <name type="scientific">Colletotrichum tofieldiae</name>
    <dbReference type="NCBI Taxonomy" id="708197"/>
    <lineage>
        <taxon>Eukaryota</taxon>
        <taxon>Fungi</taxon>
        <taxon>Dikarya</taxon>
        <taxon>Ascomycota</taxon>
        <taxon>Pezizomycotina</taxon>
        <taxon>Sordariomycetes</taxon>
        <taxon>Hypocreomycetidae</taxon>
        <taxon>Glomerellales</taxon>
        <taxon>Glomerellaceae</taxon>
        <taxon>Colletotrichum</taxon>
        <taxon>Colletotrichum spaethianum species complex</taxon>
    </lineage>
</organism>
<keyword evidence="7" id="KW-1185">Reference proteome</keyword>
<name>A0A166YWW2_9PEZI</name>
<dbReference type="AlphaFoldDB" id="A0A166YWW2"/>
<dbReference type="GO" id="GO:0016020">
    <property type="term" value="C:membrane"/>
    <property type="evidence" value="ECO:0007669"/>
    <property type="project" value="UniProtKB-SubCell"/>
</dbReference>
<comment type="subcellular location">
    <subcellularLocation>
        <location evidence="1">Membrane</location>
        <topology evidence="1">Multi-pass membrane protein</topology>
    </subcellularLocation>
</comment>
<feature type="transmembrane region" description="Helical" evidence="5">
    <location>
        <begin position="18"/>
        <end position="36"/>
    </location>
</feature>
<dbReference type="Proteomes" id="UP000076552">
    <property type="component" value="Unassembled WGS sequence"/>
</dbReference>
<feature type="transmembrane region" description="Helical" evidence="5">
    <location>
        <begin position="166"/>
        <end position="189"/>
    </location>
</feature>
<comment type="caution">
    <text evidence="6">The sequence shown here is derived from an EMBL/GenBank/DDBJ whole genome shotgun (WGS) entry which is preliminary data.</text>
</comment>
<protein>
    <submittedName>
        <fullName evidence="6">RTA1 domain-containing protein</fullName>
    </submittedName>
</protein>
<keyword evidence="3 5" id="KW-1133">Transmembrane helix</keyword>
<evidence type="ECO:0000313" key="6">
    <source>
        <dbReference type="EMBL" id="KZL78149.1"/>
    </source>
</evidence>
<keyword evidence="2 5" id="KW-0812">Transmembrane</keyword>
<dbReference type="EMBL" id="LFIV01000003">
    <property type="protein sequence ID" value="KZL78149.1"/>
    <property type="molecule type" value="Genomic_DNA"/>
</dbReference>
<dbReference type="PANTHER" id="PTHR31465:SF35">
    <property type="entry name" value="RTA1 DOMAIN PROTEIN-RELATED"/>
    <property type="match status" value="1"/>
</dbReference>
<keyword evidence="4 5" id="KW-0472">Membrane</keyword>
<reference evidence="6 7" key="1">
    <citation type="submission" date="2015-06" db="EMBL/GenBank/DDBJ databases">
        <title>Survival trade-offs in plant roots during colonization by closely related pathogenic and mutualistic fungi.</title>
        <authorList>
            <person name="Hacquard S."/>
            <person name="Kracher B."/>
            <person name="Hiruma K."/>
            <person name="Weinman A."/>
            <person name="Muench P."/>
            <person name="Garrido Oter R."/>
            <person name="Ver Loren van Themaat E."/>
            <person name="Dallerey J.-F."/>
            <person name="Damm U."/>
            <person name="Henrissat B."/>
            <person name="Lespinet O."/>
            <person name="Thon M."/>
            <person name="Kemen E."/>
            <person name="McHardy A.C."/>
            <person name="Schulze-Lefert P."/>
            <person name="O'Connell R.J."/>
        </authorList>
    </citation>
    <scope>NUCLEOTIDE SEQUENCE [LARGE SCALE GENOMIC DNA]</scope>
    <source>
        <strain evidence="6 7">0861</strain>
    </source>
</reference>
<dbReference type="InterPro" id="IPR007568">
    <property type="entry name" value="RTA1"/>
</dbReference>
<feature type="transmembrane region" description="Helical" evidence="5">
    <location>
        <begin position="121"/>
        <end position="154"/>
    </location>
</feature>
<feature type="transmembrane region" description="Helical" evidence="5">
    <location>
        <begin position="43"/>
        <end position="63"/>
    </location>
</feature>
<proteinExistence type="predicted"/>
<dbReference type="STRING" id="708197.A0A166YWW2"/>
<evidence type="ECO:0000313" key="7">
    <source>
        <dbReference type="Proteomes" id="UP000076552"/>
    </source>
</evidence>
<evidence type="ECO:0000256" key="5">
    <source>
        <dbReference type="SAM" id="Phobius"/>
    </source>
</evidence>
<feature type="transmembrane region" description="Helical" evidence="5">
    <location>
        <begin position="75"/>
        <end position="100"/>
    </location>
</feature>
<evidence type="ECO:0000256" key="1">
    <source>
        <dbReference type="ARBA" id="ARBA00004141"/>
    </source>
</evidence>